<evidence type="ECO:0000313" key="1">
    <source>
        <dbReference type="EMBL" id="KRZ74955.1"/>
    </source>
</evidence>
<dbReference type="EMBL" id="JYDO01000043">
    <property type="protein sequence ID" value="KRZ74955.1"/>
    <property type="molecule type" value="Genomic_DNA"/>
</dbReference>
<proteinExistence type="predicted"/>
<gene>
    <name evidence="1" type="ORF">T10_2714</name>
</gene>
<protein>
    <submittedName>
        <fullName evidence="1">Uncharacterized protein</fullName>
    </submittedName>
</protein>
<evidence type="ECO:0000313" key="2">
    <source>
        <dbReference type="Proteomes" id="UP000054843"/>
    </source>
</evidence>
<accession>A0A0V1MT40</accession>
<reference evidence="1 2" key="1">
    <citation type="submission" date="2015-01" db="EMBL/GenBank/DDBJ databases">
        <title>Evolution of Trichinella species and genotypes.</title>
        <authorList>
            <person name="Korhonen P.K."/>
            <person name="Edoardo P."/>
            <person name="Giuseppe L.R."/>
            <person name="Gasser R.B."/>
        </authorList>
    </citation>
    <scope>NUCLEOTIDE SEQUENCE [LARGE SCALE GENOMIC DNA]</scope>
    <source>
        <strain evidence="1">ISS1980</strain>
    </source>
</reference>
<sequence length="114" mass="13210">MPECIRLCHKLLTRQRNSKCRFINQATGTVRNAGIRNCPLMKLEVIMKKCPEYFEHACDGEINHCIQLLYAFSGWNCKKIFKSCKETCLCSRAKHHTAVQPIYGWYGRDGQNVI</sequence>
<comment type="caution">
    <text evidence="1">The sequence shown here is derived from an EMBL/GenBank/DDBJ whole genome shotgun (WGS) entry which is preliminary data.</text>
</comment>
<dbReference type="Proteomes" id="UP000054843">
    <property type="component" value="Unassembled WGS sequence"/>
</dbReference>
<organism evidence="1 2">
    <name type="scientific">Trichinella papuae</name>
    <dbReference type="NCBI Taxonomy" id="268474"/>
    <lineage>
        <taxon>Eukaryota</taxon>
        <taxon>Metazoa</taxon>
        <taxon>Ecdysozoa</taxon>
        <taxon>Nematoda</taxon>
        <taxon>Enoplea</taxon>
        <taxon>Dorylaimia</taxon>
        <taxon>Trichinellida</taxon>
        <taxon>Trichinellidae</taxon>
        <taxon>Trichinella</taxon>
    </lineage>
</organism>
<dbReference type="STRING" id="268474.A0A0V1MT40"/>
<dbReference type="AlphaFoldDB" id="A0A0V1MT40"/>
<name>A0A0V1MT40_9BILA</name>
<keyword evidence="2" id="KW-1185">Reference proteome</keyword>